<dbReference type="PIRSF" id="PIRSF006078">
    <property type="entry name" value="GlxK"/>
    <property type="match status" value="1"/>
</dbReference>
<dbReference type="PANTHER" id="PTHR21599">
    <property type="entry name" value="GLYCERATE KINASE"/>
    <property type="match status" value="1"/>
</dbReference>
<keyword evidence="2 4" id="KW-0808">Transferase</keyword>
<dbReference type="SUPFAM" id="SSF110738">
    <property type="entry name" value="Glycerate kinase I"/>
    <property type="match status" value="1"/>
</dbReference>
<evidence type="ECO:0000313" key="5">
    <source>
        <dbReference type="EMBL" id="MFD2169871.1"/>
    </source>
</evidence>
<evidence type="ECO:0000256" key="4">
    <source>
        <dbReference type="PIRNR" id="PIRNR006078"/>
    </source>
</evidence>
<dbReference type="Gene3D" id="3.40.50.10350">
    <property type="entry name" value="Glycerate kinase, domain 1"/>
    <property type="match status" value="1"/>
</dbReference>
<protein>
    <submittedName>
        <fullName evidence="5">Glycerate kinase</fullName>
    </submittedName>
</protein>
<keyword evidence="6" id="KW-1185">Reference proteome</keyword>
<evidence type="ECO:0000256" key="3">
    <source>
        <dbReference type="ARBA" id="ARBA00022777"/>
    </source>
</evidence>
<dbReference type="Proteomes" id="UP001597343">
    <property type="component" value="Unassembled WGS sequence"/>
</dbReference>
<dbReference type="GO" id="GO:0016301">
    <property type="term" value="F:kinase activity"/>
    <property type="evidence" value="ECO:0007669"/>
    <property type="project" value="UniProtKB-KW"/>
</dbReference>
<dbReference type="InterPro" id="IPR018197">
    <property type="entry name" value="Glycerate_kinase_RE-like"/>
</dbReference>
<comment type="similarity">
    <text evidence="1 4">Belongs to the glycerate kinase type-1 family.</text>
</comment>
<dbReference type="NCBIfam" id="TIGR00045">
    <property type="entry name" value="glycerate kinase"/>
    <property type="match status" value="1"/>
</dbReference>
<keyword evidence="3 4" id="KW-0418">Kinase</keyword>
<dbReference type="InterPro" id="IPR004381">
    <property type="entry name" value="Glycerate_kinase"/>
</dbReference>
<evidence type="ECO:0000256" key="2">
    <source>
        <dbReference type="ARBA" id="ARBA00022679"/>
    </source>
</evidence>
<dbReference type="Pfam" id="PF02595">
    <property type="entry name" value="Gly_kinase"/>
    <property type="match status" value="1"/>
</dbReference>
<organism evidence="5 6">
    <name type="scientific">Tumebacillus lipolyticus</name>
    <dbReference type="NCBI Taxonomy" id="1280370"/>
    <lineage>
        <taxon>Bacteria</taxon>
        <taxon>Bacillati</taxon>
        <taxon>Bacillota</taxon>
        <taxon>Bacilli</taxon>
        <taxon>Bacillales</taxon>
        <taxon>Alicyclobacillaceae</taxon>
        <taxon>Tumebacillus</taxon>
    </lineage>
</organism>
<name>A0ABW4ZX54_9BACL</name>
<evidence type="ECO:0000256" key="1">
    <source>
        <dbReference type="ARBA" id="ARBA00006284"/>
    </source>
</evidence>
<dbReference type="PANTHER" id="PTHR21599:SF0">
    <property type="entry name" value="GLYCERATE KINASE"/>
    <property type="match status" value="1"/>
</dbReference>
<dbReference type="Gene3D" id="3.90.1510.10">
    <property type="entry name" value="Glycerate kinase, domain 2"/>
    <property type="match status" value="1"/>
</dbReference>
<reference evidence="6" key="1">
    <citation type="journal article" date="2019" name="Int. J. Syst. Evol. Microbiol.">
        <title>The Global Catalogue of Microorganisms (GCM) 10K type strain sequencing project: providing services to taxonomists for standard genome sequencing and annotation.</title>
        <authorList>
            <consortium name="The Broad Institute Genomics Platform"/>
            <consortium name="The Broad Institute Genome Sequencing Center for Infectious Disease"/>
            <person name="Wu L."/>
            <person name="Ma J."/>
        </authorList>
    </citation>
    <scope>NUCLEOTIDE SEQUENCE [LARGE SCALE GENOMIC DNA]</scope>
    <source>
        <strain evidence="6">CGMCC 1.13574</strain>
    </source>
</reference>
<dbReference type="EMBL" id="JBHUIO010000005">
    <property type="protein sequence ID" value="MFD2169871.1"/>
    <property type="molecule type" value="Genomic_DNA"/>
</dbReference>
<sequence>MKVAVAVDSFKGSLSANDVCAAVRAGILRVDPACEVIEIPLADGGEGTAEHLVRATGGVLREVTVTGPLGQPVRAKYGVLGDGVTAVIEMAQASGLSLVPEASRNPLLTTSYGTGELIRHALDRGHRKFLIGLGGSATQDGGAGMFRALGMRFLDERGRELEAGGAALLRLARIEAKGLDARLGESTFVVASDVQNRLVGPAGASAVFAPQKGATQEMVERLDAALTQLGEVILAERGVEVRDLPGGGAAGGIGAATVAFLNASIRSGIEVMLAAVEFDRKIGGADLIIAGEGTLDEQTLAGKAIAGVSRAAARQGIPVLAICGGISLSGEQLEQLGVASCSSIVPGPCSLETAMDRASEWTADAVERMMRVWKTASRR</sequence>
<proteinExistence type="inferred from homology"/>
<dbReference type="InterPro" id="IPR018193">
    <property type="entry name" value="Glyc_kinase_flavodox-like_fold"/>
</dbReference>
<dbReference type="InterPro" id="IPR036129">
    <property type="entry name" value="Glycerate_kinase_sf"/>
</dbReference>
<accession>A0ABW4ZX54</accession>
<comment type="caution">
    <text evidence="5">The sequence shown here is derived from an EMBL/GenBank/DDBJ whole genome shotgun (WGS) entry which is preliminary data.</text>
</comment>
<gene>
    <name evidence="5" type="ORF">ACFSOY_07680</name>
</gene>
<dbReference type="RefSeq" id="WP_386045354.1">
    <property type="nucleotide sequence ID" value="NZ_JBHUIO010000005.1"/>
</dbReference>
<evidence type="ECO:0000313" key="6">
    <source>
        <dbReference type="Proteomes" id="UP001597343"/>
    </source>
</evidence>